<sequence>MSYKLIVCYLCVLALVPVMTQAQSYKKNPVLGEVIAYRTVDLISHAKESKYIRQSKIANNIWSTKLPGSSQTLYKGDRGERAGQFCGIWMFESIEKRDYYFPLVNEGDKHGTGIEEFLAVAALVNKRIGNVNYTYVPDEFKETGVYTDYFVLGYDQLENPTLGGLIAIREVDVKRGMEAEYEEFCQNTIVPTWQKQLPGMEIYILKGDRGLRKEKYAQLMSFESVAKRDYYFPLPDSVNAEIADEYLEVFEKTNANAYLNETPSYTDYFRVN</sequence>
<reference evidence="1" key="1">
    <citation type="submission" date="2018-05" db="EMBL/GenBank/DDBJ databases">
        <authorList>
            <person name="Lanie J.A."/>
            <person name="Ng W.-L."/>
            <person name="Kazmierczak K.M."/>
            <person name="Andrzejewski T.M."/>
            <person name="Davidsen T.M."/>
            <person name="Wayne K.J."/>
            <person name="Tettelin H."/>
            <person name="Glass J.I."/>
            <person name="Rusch D."/>
            <person name="Podicherti R."/>
            <person name="Tsui H.-C.T."/>
            <person name="Winkler M.E."/>
        </authorList>
    </citation>
    <scope>NUCLEOTIDE SEQUENCE</scope>
</reference>
<proteinExistence type="predicted"/>
<evidence type="ECO:0000313" key="1">
    <source>
        <dbReference type="EMBL" id="SVB65698.1"/>
    </source>
</evidence>
<dbReference type="AlphaFoldDB" id="A0A382FRI3"/>
<accession>A0A382FRI3</accession>
<protein>
    <submittedName>
        <fullName evidence="1">Uncharacterized protein</fullName>
    </submittedName>
</protein>
<dbReference type="EMBL" id="UINC01051485">
    <property type="protein sequence ID" value="SVB65698.1"/>
    <property type="molecule type" value="Genomic_DNA"/>
</dbReference>
<gene>
    <name evidence="1" type="ORF">METZ01_LOCUS218552</name>
</gene>
<name>A0A382FRI3_9ZZZZ</name>
<organism evidence="1">
    <name type="scientific">marine metagenome</name>
    <dbReference type="NCBI Taxonomy" id="408172"/>
    <lineage>
        <taxon>unclassified sequences</taxon>
        <taxon>metagenomes</taxon>
        <taxon>ecological metagenomes</taxon>
    </lineage>
</organism>